<reference evidence="2 3" key="1">
    <citation type="submission" date="2019-04" db="EMBL/GenBank/DDBJ databases">
        <title>A novel phosphate-accumulating bacterium identified in bioreactor for phosphate removal from wastewater.</title>
        <authorList>
            <person name="Kotlyarov R.Y."/>
            <person name="Beletsky A.V."/>
            <person name="Kallistova A.Y."/>
            <person name="Dorofeev A.G."/>
            <person name="Nikolaev Y.Y."/>
            <person name="Pimenov N.V."/>
            <person name="Ravin N.V."/>
            <person name="Mardanov A.V."/>
        </authorList>
    </citation>
    <scope>NUCLEOTIDE SEQUENCE [LARGE SCALE GENOMIC DNA]</scope>
    <source>
        <strain evidence="2 3">Bin19</strain>
    </source>
</reference>
<dbReference type="PANTHER" id="PTHR30015:SF7">
    <property type="entry name" value="TYPE IV METHYL-DIRECTED RESTRICTION ENZYME ECOKMRR"/>
    <property type="match status" value="1"/>
</dbReference>
<dbReference type="GO" id="GO:0009307">
    <property type="term" value="P:DNA restriction-modification system"/>
    <property type="evidence" value="ECO:0007669"/>
    <property type="project" value="InterPro"/>
</dbReference>
<dbReference type="Gene3D" id="3.40.1350.10">
    <property type="match status" value="1"/>
</dbReference>
<evidence type="ECO:0000313" key="3">
    <source>
        <dbReference type="Proteomes" id="UP000306324"/>
    </source>
</evidence>
<dbReference type="InterPro" id="IPR007560">
    <property type="entry name" value="Restrct_endonuc_IV_Mrr"/>
</dbReference>
<dbReference type="InterPro" id="IPR011335">
    <property type="entry name" value="Restrct_endonuc-II-like"/>
</dbReference>
<dbReference type="GO" id="GO:0003677">
    <property type="term" value="F:DNA binding"/>
    <property type="evidence" value="ECO:0007669"/>
    <property type="project" value="InterPro"/>
</dbReference>
<protein>
    <submittedName>
        <fullName evidence="2">Putative transmembrane protein</fullName>
    </submittedName>
</protein>
<dbReference type="InterPro" id="IPR052906">
    <property type="entry name" value="Type_IV_Methyl-Rstrct_Enzyme"/>
</dbReference>
<feature type="domain" description="Restriction endonuclease type IV Mrr" evidence="1">
    <location>
        <begin position="46"/>
        <end position="157"/>
    </location>
</feature>
<sequence>MAPLHDIVALFASLLFLAALAAGAGYLTRRSRRRQLWARQRDLGTLRAMSWQEFEQLAGETFRRLGYQVRETGGGGADGGSDLILSKKDRRIVVQCKHYKRRSVGVPIVREIVGVAIHEKAQGAFVVTTGSFTKAAQTYALGKPLTLIDGPALLQLIQQGRAKRSS</sequence>
<evidence type="ECO:0000259" key="1">
    <source>
        <dbReference type="Pfam" id="PF04471"/>
    </source>
</evidence>
<keyword evidence="2" id="KW-0472">Membrane</keyword>
<keyword evidence="3" id="KW-1185">Reference proteome</keyword>
<dbReference type="Pfam" id="PF04471">
    <property type="entry name" value="Mrr_cat"/>
    <property type="match status" value="1"/>
</dbReference>
<accession>A0A5S4EJJ7</accession>
<dbReference type="RefSeq" id="WP_138678734.1">
    <property type="nucleotide sequence ID" value="NZ_SWAD01000090.1"/>
</dbReference>
<dbReference type="SUPFAM" id="SSF52980">
    <property type="entry name" value="Restriction endonuclease-like"/>
    <property type="match status" value="1"/>
</dbReference>
<name>A0A5S4EJJ7_9PROT</name>
<evidence type="ECO:0000313" key="2">
    <source>
        <dbReference type="EMBL" id="TMQ75528.1"/>
    </source>
</evidence>
<dbReference type="Proteomes" id="UP000306324">
    <property type="component" value="Unassembled WGS sequence"/>
</dbReference>
<comment type="caution">
    <text evidence="2">The sequence shown here is derived from an EMBL/GenBank/DDBJ whole genome shotgun (WGS) entry which is preliminary data.</text>
</comment>
<dbReference type="InterPro" id="IPR011856">
    <property type="entry name" value="tRNA_endonuc-like_dom_sf"/>
</dbReference>
<organism evidence="2 3">
    <name type="scientific">Candidatus Accumulibacter phosphatis</name>
    <dbReference type="NCBI Taxonomy" id="327160"/>
    <lineage>
        <taxon>Bacteria</taxon>
        <taxon>Pseudomonadati</taxon>
        <taxon>Pseudomonadota</taxon>
        <taxon>Betaproteobacteria</taxon>
        <taxon>Candidatus Accumulibacter</taxon>
    </lineage>
</organism>
<keyword evidence="2" id="KW-0812">Transmembrane</keyword>
<dbReference type="PANTHER" id="PTHR30015">
    <property type="entry name" value="MRR RESTRICTION SYSTEM PROTEIN"/>
    <property type="match status" value="1"/>
</dbReference>
<proteinExistence type="predicted"/>
<gene>
    <name evidence="2" type="ORF">ACCUM_1209</name>
</gene>
<dbReference type="GO" id="GO:0015666">
    <property type="term" value="F:restriction endodeoxyribonuclease activity"/>
    <property type="evidence" value="ECO:0007669"/>
    <property type="project" value="TreeGrafter"/>
</dbReference>
<dbReference type="OrthoDB" id="5782056at2"/>
<dbReference type="AlphaFoldDB" id="A0A5S4EJJ7"/>
<dbReference type="EMBL" id="SWAD01000090">
    <property type="protein sequence ID" value="TMQ75528.1"/>
    <property type="molecule type" value="Genomic_DNA"/>
</dbReference>